<proteinExistence type="predicted"/>
<dbReference type="InterPro" id="IPR000719">
    <property type="entry name" value="Prot_kinase_dom"/>
</dbReference>
<evidence type="ECO:0000259" key="1">
    <source>
        <dbReference type="PROSITE" id="PS50011"/>
    </source>
</evidence>
<accession>A0A1Q9DTH4</accession>
<sequence>MPVTIATLLDIARGMAFVHSKSTTWLQTGKLVRPCTYSLHCSEHSGKLNRYAVNGRALPTQVCHGSLKQADYRILNFEPIYARDIGTITHMPPELMDPVLMPAADVWAFGIIAWEAVEAFHGKCCYQGKNPGQVPEDFGALIKKCPGRVISFWGA</sequence>
<dbReference type="EMBL" id="LSRX01000395">
    <property type="protein sequence ID" value="OLP98473.1"/>
    <property type="molecule type" value="Genomic_DNA"/>
</dbReference>
<name>A0A1Q9DTH4_SYMMI</name>
<organism evidence="2 3">
    <name type="scientific">Symbiodinium microadriaticum</name>
    <name type="common">Dinoflagellate</name>
    <name type="synonym">Zooxanthella microadriatica</name>
    <dbReference type="NCBI Taxonomy" id="2951"/>
    <lineage>
        <taxon>Eukaryota</taxon>
        <taxon>Sar</taxon>
        <taxon>Alveolata</taxon>
        <taxon>Dinophyceae</taxon>
        <taxon>Suessiales</taxon>
        <taxon>Symbiodiniaceae</taxon>
        <taxon>Symbiodinium</taxon>
    </lineage>
</organism>
<dbReference type="GO" id="GO:0005524">
    <property type="term" value="F:ATP binding"/>
    <property type="evidence" value="ECO:0007669"/>
    <property type="project" value="InterPro"/>
</dbReference>
<evidence type="ECO:0000313" key="3">
    <source>
        <dbReference type="Proteomes" id="UP000186817"/>
    </source>
</evidence>
<comment type="caution">
    <text evidence="2">The sequence shown here is derived from an EMBL/GenBank/DDBJ whole genome shotgun (WGS) entry which is preliminary data.</text>
</comment>
<dbReference type="InterPro" id="IPR011009">
    <property type="entry name" value="Kinase-like_dom_sf"/>
</dbReference>
<dbReference type="OrthoDB" id="423939at2759"/>
<feature type="domain" description="Protein kinase" evidence="1">
    <location>
        <begin position="1"/>
        <end position="155"/>
    </location>
</feature>
<dbReference type="SUPFAM" id="SSF56112">
    <property type="entry name" value="Protein kinase-like (PK-like)"/>
    <property type="match status" value="1"/>
</dbReference>
<dbReference type="GO" id="GO:0004672">
    <property type="term" value="F:protein kinase activity"/>
    <property type="evidence" value="ECO:0007669"/>
    <property type="project" value="InterPro"/>
</dbReference>
<evidence type="ECO:0000313" key="2">
    <source>
        <dbReference type="EMBL" id="OLP98473.1"/>
    </source>
</evidence>
<dbReference type="AlphaFoldDB" id="A0A1Q9DTH4"/>
<keyword evidence="3" id="KW-1185">Reference proteome</keyword>
<dbReference type="Gene3D" id="1.10.510.10">
    <property type="entry name" value="Transferase(Phosphotransferase) domain 1"/>
    <property type="match status" value="1"/>
</dbReference>
<gene>
    <name evidence="2" type="ORF">AK812_SmicGene19063</name>
</gene>
<dbReference type="PROSITE" id="PS50011">
    <property type="entry name" value="PROTEIN_KINASE_DOM"/>
    <property type="match status" value="1"/>
</dbReference>
<reference evidence="2 3" key="1">
    <citation type="submission" date="2016-02" db="EMBL/GenBank/DDBJ databases">
        <title>Genome analysis of coral dinoflagellate symbionts highlights evolutionary adaptations to a symbiotic lifestyle.</title>
        <authorList>
            <person name="Aranda M."/>
            <person name="Li Y."/>
            <person name="Liew Y.J."/>
            <person name="Baumgarten S."/>
            <person name="Simakov O."/>
            <person name="Wilson M."/>
            <person name="Piel J."/>
            <person name="Ashoor H."/>
            <person name="Bougouffa S."/>
            <person name="Bajic V.B."/>
            <person name="Ryu T."/>
            <person name="Ravasi T."/>
            <person name="Bayer T."/>
            <person name="Micklem G."/>
            <person name="Kim H."/>
            <person name="Bhak J."/>
            <person name="Lajeunesse T.C."/>
            <person name="Voolstra C.R."/>
        </authorList>
    </citation>
    <scope>NUCLEOTIDE SEQUENCE [LARGE SCALE GENOMIC DNA]</scope>
    <source>
        <strain evidence="2 3">CCMP2467</strain>
    </source>
</reference>
<dbReference type="Proteomes" id="UP000186817">
    <property type="component" value="Unassembled WGS sequence"/>
</dbReference>
<protein>
    <recommendedName>
        <fullName evidence="1">Protein kinase domain-containing protein</fullName>
    </recommendedName>
</protein>